<dbReference type="EMBL" id="LAJE02000335">
    <property type="protein sequence ID" value="OEO29097.1"/>
    <property type="molecule type" value="Genomic_DNA"/>
</dbReference>
<keyword evidence="5" id="KW-1185">Reference proteome</keyword>
<dbReference type="SUPFAM" id="SSF53590">
    <property type="entry name" value="Nucleoside hydrolase"/>
    <property type="match status" value="1"/>
</dbReference>
<dbReference type="OrthoDB" id="2530052at2"/>
<gene>
    <name evidence="4" type="ORF">VW23_002525</name>
</gene>
<evidence type="ECO:0000313" key="4">
    <source>
        <dbReference type="EMBL" id="OEO29097.1"/>
    </source>
</evidence>
<evidence type="ECO:0000256" key="1">
    <source>
        <dbReference type="ARBA" id="ARBA00022801"/>
    </source>
</evidence>
<comment type="caution">
    <text evidence="4">The sequence shown here is derived from an EMBL/GenBank/DDBJ whole genome shotgun (WGS) entry which is preliminary data.</text>
</comment>
<protein>
    <submittedName>
        <fullName evidence="4">Nucleoside hydrolase</fullName>
    </submittedName>
</protein>
<dbReference type="Pfam" id="PF01156">
    <property type="entry name" value="IU_nuc_hydro"/>
    <property type="match status" value="1"/>
</dbReference>
<name>A0A1E5XKH1_9HYPH</name>
<dbReference type="InterPro" id="IPR023186">
    <property type="entry name" value="IUNH"/>
</dbReference>
<evidence type="ECO:0000313" key="5">
    <source>
        <dbReference type="Proteomes" id="UP000095463"/>
    </source>
</evidence>
<dbReference type="InterPro" id="IPR036452">
    <property type="entry name" value="Ribo_hydro-like"/>
</dbReference>
<dbReference type="PANTHER" id="PTHR12304">
    <property type="entry name" value="INOSINE-URIDINE PREFERRING NUCLEOSIDE HYDROLASE"/>
    <property type="match status" value="1"/>
</dbReference>
<reference evidence="4 5" key="1">
    <citation type="journal article" date="2015" name="Genome Announc.">
        <title>Genome Assemblies of Three Soil-Associated Devosia species: D. insulae, D. limi, and D. soli.</title>
        <authorList>
            <person name="Hassan Y.I."/>
            <person name="Lepp D."/>
            <person name="Zhou T."/>
        </authorList>
    </citation>
    <scope>NUCLEOTIDE SEQUENCE [LARGE SCALE GENOMIC DNA]</scope>
    <source>
        <strain evidence="4 5">DS-56</strain>
    </source>
</reference>
<dbReference type="GO" id="GO:0006152">
    <property type="term" value="P:purine nucleoside catabolic process"/>
    <property type="evidence" value="ECO:0007669"/>
    <property type="project" value="TreeGrafter"/>
</dbReference>
<dbReference type="Proteomes" id="UP000095463">
    <property type="component" value="Unassembled WGS sequence"/>
</dbReference>
<keyword evidence="1 4" id="KW-0378">Hydrolase</keyword>
<dbReference type="AlphaFoldDB" id="A0A1E5XKH1"/>
<evidence type="ECO:0000259" key="3">
    <source>
        <dbReference type="Pfam" id="PF01156"/>
    </source>
</evidence>
<sequence>MLAPRAGRLRCVLDTDTYNEIDDQFAIVQMLLSPDRFELQAIYAAPFHNDRCNSPGEGMELSYVEVLRLLDRLDTPPDGLVYRGVTDYVGPDKLARPAAAVDDLVARARASTPDDPLHVVAIAALSNIASALLVAPEIADRMVVIWLGGHALDWPHQQEFNLRQDVGAVQVVYDSGVPMVVVPCMGVVSHLHSTIPEIEDQVEPHGEIGRFLAQRFKQYNVDNAVGWSKEIWDMAPVGWLLDPDWAPSILVPTPIMTSDTTYSFDRSRHLMRYVTFVHRDPILRDLFAKLAARMH</sequence>
<proteinExistence type="predicted"/>
<dbReference type="GO" id="GO:0005829">
    <property type="term" value="C:cytosol"/>
    <property type="evidence" value="ECO:0007669"/>
    <property type="project" value="TreeGrafter"/>
</dbReference>
<dbReference type="PANTHER" id="PTHR12304:SF4">
    <property type="entry name" value="URIDINE NUCLEOSIDASE"/>
    <property type="match status" value="1"/>
</dbReference>
<dbReference type="InterPro" id="IPR001910">
    <property type="entry name" value="Inosine/uridine_hydrolase_dom"/>
</dbReference>
<feature type="domain" description="Inosine/uridine-preferring nucleoside hydrolase" evidence="3">
    <location>
        <begin position="89"/>
        <end position="246"/>
    </location>
</feature>
<keyword evidence="2" id="KW-0326">Glycosidase</keyword>
<dbReference type="Gene3D" id="3.90.245.10">
    <property type="entry name" value="Ribonucleoside hydrolase-like"/>
    <property type="match status" value="1"/>
</dbReference>
<evidence type="ECO:0000256" key="2">
    <source>
        <dbReference type="ARBA" id="ARBA00023295"/>
    </source>
</evidence>
<dbReference type="GO" id="GO:0008477">
    <property type="term" value="F:purine nucleosidase activity"/>
    <property type="evidence" value="ECO:0007669"/>
    <property type="project" value="TreeGrafter"/>
</dbReference>
<organism evidence="4 5">
    <name type="scientific">Devosia insulae DS-56</name>
    <dbReference type="NCBI Taxonomy" id="1116389"/>
    <lineage>
        <taxon>Bacteria</taxon>
        <taxon>Pseudomonadati</taxon>
        <taxon>Pseudomonadota</taxon>
        <taxon>Alphaproteobacteria</taxon>
        <taxon>Hyphomicrobiales</taxon>
        <taxon>Devosiaceae</taxon>
        <taxon>Devosia</taxon>
    </lineage>
</organism>
<accession>A0A1E5XKH1</accession>